<sequence>MLIRNLIESHYANQTRFFELSEGFQHLVSGVADIKFYDEFIANLCKTHLKSPQILAFLYAAAPPTVASTIQHNMLEELGLDAEGICHPDLLRKLASAVGLDNAKQAQIEASSQAELHRMCSEPMLYGTLKELALSVSLEVTCFEWMLSRLSGKMGMALQQYRKLDKESLEWFFHHSEVDIRHAEEGLDSVVNYVEYYGFEIDDLETILDITFRENIFIKRYFGEIALAKETEMLT</sequence>
<reference evidence="1" key="2">
    <citation type="journal article" date="2019" name="Genome Biol. Evol.">
        <title>Day and night: Metabolic profiles and evolutionary relationships of six axenic non-marine cyanobacteria.</title>
        <authorList>
            <person name="Will S.E."/>
            <person name="Henke P."/>
            <person name="Boedeker C."/>
            <person name="Huang S."/>
            <person name="Brinkmann H."/>
            <person name="Rohde M."/>
            <person name="Jarek M."/>
            <person name="Friedl T."/>
            <person name="Seufert S."/>
            <person name="Schumacher M."/>
            <person name="Overmann J."/>
            <person name="Neumann-Schaal M."/>
            <person name="Petersen J."/>
        </authorList>
    </citation>
    <scope>NUCLEOTIDE SEQUENCE [LARGE SCALE GENOMIC DNA]</scope>
    <source>
        <strain evidence="1">PCC 7102</strain>
    </source>
</reference>
<dbReference type="RefSeq" id="WP_127080858.1">
    <property type="nucleotide sequence ID" value="NZ_RSCL01000005.1"/>
</dbReference>
<dbReference type="Proteomes" id="UP000271624">
    <property type="component" value="Unassembled WGS sequence"/>
</dbReference>
<proteinExistence type="predicted"/>
<name>A0A3S1J3A8_9CYAN</name>
<reference evidence="1" key="1">
    <citation type="submission" date="2018-12" db="EMBL/GenBank/DDBJ databases">
        <authorList>
            <person name="Will S."/>
            <person name="Neumann-Schaal M."/>
            <person name="Henke P."/>
        </authorList>
    </citation>
    <scope>NUCLEOTIDE SEQUENCE</scope>
    <source>
        <strain evidence="1">PCC 7102</strain>
    </source>
</reference>
<dbReference type="EMBL" id="RSCL01000005">
    <property type="protein sequence ID" value="RUT06992.1"/>
    <property type="molecule type" value="Genomic_DNA"/>
</dbReference>
<gene>
    <name evidence="1" type="ORF">DSM106972_022530</name>
</gene>
<organism evidence="1 2">
    <name type="scientific">Dulcicalothrix desertica PCC 7102</name>
    <dbReference type="NCBI Taxonomy" id="232991"/>
    <lineage>
        <taxon>Bacteria</taxon>
        <taxon>Bacillati</taxon>
        <taxon>Cyanobacteriota</taxon>
        <taxon>Cyanophyceae</taxon>
        <taxon>Nostocales</taxon>
        <taxon>Calotrichaceae</taxon>
        <taxon>Dulcicalothrix</taxon>
    </lineage>
</organism>
<dbReference type="Pfam" id="PF14518">
    <property type="entry name" value="Haem_oxygenas_2"/>
    <property type="match status" value="1"/>
</dbReference>
<comment type="caution">
    <text evidence="1">The sequence shown here is derived from an EMBL/GenBank/DDBJ whole genome shotgun (WGS) entry which is preliminary data.</text>
</comment>
<evidence type="ECO:0000313" key="2">
    <source>
        <dbReference type="Proteomes" id="UP000271624"/>
    </source>
</evidence>
<dbReference type="Gene3D" id="1.20.910.10">
    <property type="entry name" value="Heme oxygenase-like"/>
    <property type="match status" value="1"/>
</dbReference>
<dbReference type="InterPro" id="IPR016084">
    <property type="entry name" value="Haem_Oase-like_multi-hlx"/>
</dbReference>
<dbReference type="OrthoDB" id="581578at2"/>
<dbReference type="SUPFAM" id="SSF48613">
    <property type="entry name" value="Heme oxygenase-like"/>
    <property type="match status" value="1"/>
</dbReference>
<protein>
    <submittedName>
        <fullName evidence="1">Uncharacterized protein</fullName>
    </submittedName>
</protein>
<evidence type="ECO:0000313" key="1">
    <source>
        <dbReference type="EMBL" id="RUT06992.1"/>
    </source>
</evidence>
<accession>A0A3S1J3A8</accession>
<dbReference type="AlphaFoldDB" id="A0A3S1J3A8"/>
<keyword evidence="2" id="KW-1185">Reference proteome</keyword>